<evidence type="ECO:0000313" key="2">
    <source>
        <dbReference type="EMBL" id="MBH0114980.1"/>
    </source>
</evidence>
<feature type="transmembrane region" description="Helical" evidence="1">
    <location>
        <begin position="41"/>
        <end position="61"/>
    </location>
</feature>
<evidence type="ECO:0000313" key="3">
    <source>
        <dbReference type="Proteomes" id="UP000617634"/>
    </source>
</evidence>
<comment type="caution">
    <text evidence="2">The sequence shown here is derived from an EMBL/GenBank/DDBJ whole genome shotgun (WGS) entry which is preliminary data.</text>
</comment>
<feature type="transmembrane region" description="Helical" evidence="1">
    <location>
        <begin position="73"/>
        <end position="97"/>
    </location>
</feature>
<keyword evidence="1" id="KW-0812">Transmembrane</keyword>
<keyword evidence="1" id="KW-0472">Membrane</keyword>
<organism evidence="2 3">
    <name type="scientific">Novosphingobium aureum</name>
    <dbReference type="NCBI Taxonomy" id="2792964"/>
    <lineage>
        <taxon>Bacteria</taxon>
        <taxon>Pseudomonadati</taxon>
        <taxon>Pseudomonadota</taxon>
        <taxon>Alphaproteobacteria</taxon>
        <taxon>Sphingomonadales</taxon>
        <taxon>Sphingomonadaceae</taxon>
        <taxon>Novosphingobium</taxon>
    </lineage>
</organism>
<name>A0A931HF48_9SPHN</name>
<evidence type="ECO:0000256" key="1">
    <source>
        <dbReference type="SAM" id="Phobius"/>
    </source>
</evidence>
<feature type="transmembrane region" description="Helical" evidence="1">
    <location>
        <begin position="140"/>
        <end position="159"/>
    </location>
</feature>
<keyword evidence="3" id="KW-1185">Reference proteome</keyword>
<keyword evidence="1" id="KW-1133">Transmembrane helix</keyword>
<gene>
    <name evidence="2" type="ORF">I5E68_18700</name>
</gene>
<feature type="transmembrane region" description="Helical" evidence="1">
    <location>
        <begin position="237"/>
        <end position="258"/>
    </location>
</feature>
<protein>
    <submittedName>
        <fullName evidence="2">Uncharacterized protein</fullName>
    </submittedName>
</protein>
<feature type="transmembrane region" description="Helical" evidence="1">
    <location>
        <begin position="270"/>
        <end position="294"/>
    </location>
</feature>
<accession>A0A931HF48</accession>
<feature type="transmembrane region" description="Helical" evidence="1">
    <location>
        <begin position="179"/>
        <end position="198"/>
    </location>
</feature>
<dbReference type="AlphaFoldDB" id="A0A931HF48"/>
<dbReference type="Proteomes" id="UP000617634">
    <property type="component" value="Unassembled WGS sequence"/>
</dbReference>
<feature type="transmembrane region" description="Helical" evidence="1">
    <location>
        <begin position="362"/>
        <end position="381"/>
    </location>
</feature>
<reference evidence="2" key="1">
    <citation type="submission" date="2020-11" db="EMBL/GenBank/DDBJ databases">
        <title>Novosphingobium aureum sp. nov., a marine bacterium isolated from sediment of a salt flat.</title>
        <authorList>
            <person name="Yoo Y."/>
            <person name="Kim J.-J."/>
        </authorList>
    </citation>
    <scope>NUCLEOTIDE SEQUENCE</scope>
    <source>
        <strain evidence="2">YJ-S2-02</strain>
    </source>
</reference>
<dbReference type="EMBL" id="JADZGI010000006">
    <property type="protein sequence ID" value="MBH0114980.1"/>
    <property type="molecule type" value="Genomic_DNA"/>
</dbReference>
<proteinExistence type="predicted"/>
<sequence length="395" mass="42697">MTPDQSGGLEAKGHDLFEWGPPRGLPALVGMPVPALRTVRVRAVFALALGWLPLLLLILLAPGHDRSSDLRHFLYDVGVHARFAFAVPILLLAHVGTARRLDLVVRHFVISGLLPAHAIGRMRDELASTRAAVRSPWAEMLVLVLAYAVILGVLAAGISTHRLPVWAMLGQNRLSAAGWWHMLVSVPLLLMLLLGWLWRILLWTRLLYKVAGMDLRLIVAHPDNAGGLGFLAQSVRAFSLFALGVGCITAGRFANAHLQGTTTPLTDGLLIGGTVALVLLLCVAPLAVFGPVMARVWRRNAMYYGALAVALGRSFEDRWFDGPAQEQPDLLSAPDFSAAADLYGVVSNVHAMRFLPVDLRSLVILLAAALAPFLVAMFVSMPTAMVVEELKGILV</sequence>